<dbReference type="Proteomes" id="UP001501509">
    <property type="component" value="Unassembled WGS sequence"/>
</dbReference>
<dbReference type="EMBL" id="BAAATD010000001">
    <property type="protein sequence ID" value="GAA2580981.1"/>
    <property type="molecule type" value="Genomic_DNA"/>
</dbReference>
<reference evidence="2 3" key="1">
    <citation type="journal article" date="2019" name="Int. J. Syst. Evol. Microbiol.">
        <title>The Global Catalogue of Microorganisms (GCM) 10K type strain sequencing project: providing services to taxonomists for standard genome sequencing and annotation.</title>
        <authorList>
            <consortium name="The Broad Institute Genomics Platform"/>
            <consortium name="The Broad Institute Genome Sequencing Center for Infectious Disease"/>
            <person name="Wu L."/>
            <person name="Ma J."/>
        </authorList>
    </citation>
    <scope>NUCLEOTIDE SEQUENCE [LARGE SCALE GENOMIC DNA]</scope>
    <source>
        <strain evidence="2 3">JCM 6833</strain>
    </source>
</reference>
<comment type="caution">
    <text evidence="2">The sequence shown here is derived from an EMBL/GenBank/DDBJ whole genome shotgun (WGS) entry which is preliminary data.</text>
</comment>
<keyword evidence="1" id="KW-0472">Membrane</keyword>
<sequence>MNEAERLVWQAFPVGERVELDRAEVRGEVLAALLLGAVPPRPGYASGIWLRGARVTGRLRLKGATADVGLHCVDCDFDDAAQFVDSTLRTLRIEHCRLPELVCSRLQLNGLLTLDGSQIERGLWLDGAHIGGPLRMSGTRLGPVLADKLTVEGRLDARNLEVHGEFRAHNAHIGGSLHLGGARMTNPGGVAMGLGGLTVEGGVFCWDGFAAEGRIRLVGADLRANLTMDGARLDHPGEGTALNLDRASIGNFAARDLRVGAGRVSMRGTQVSGVVDLRDAVLPTSAPDKPVLEIDNARLASADLRRVQAGGEVRIRACRIDNRIMVAGARLRNPGGVALRLSRTEVGADVICIGLTLEGGLRLRRTRIGGHLVLTEIRLSPSGPKAIDAHALQAGELTLRPGEPVQGRLVLSHAQIGVLRDDPDRWPEEIVLSGARYEALEPRLPARERLRWLTRNPEGYESQPYEQLANHYTATGQNADARKVLYAKERHRQATETRLLRVWSRLQDITTGYGYRPWRALLWLGVLLTAGGVVYGISPPEPLKRDEAPHFNPVVYALDLLIPIVELGQERAFNPAGAHQWLSYALVAAGWVLTATVAAGAARIFSRR</sequence>
<proteinExistence type="predicted"/>
<evidence type="ECO:0000313" key="2">
    <source>
        <dbReference type="EMBL" id="GAA2580981.1"/>
    </source>
</evidence>
<evidence type="ECO:0000313" key="3">
    <source>
        <dbReference type="Proteomes" id="UP001501509"/>
    </source>
</evidence>
<protein>
    <submittedName>
        <fullName evidence="2">Oxidoreductase</fullName>
    </submittedName>
</protein>
<keyword evidence="1" id="KW-1133">Transmembrane helix</keyword>
<gene>
    <name evidence="2" type="ORF">GCM10010411_11930</name>
</gene>
<evidence type="ECO:0000256" key="1">
    <source>
        <dbReference type="SAM" id="Phobius"/>
    </source>
</evidence>
<name>A0ABN3PDW1_9ACTN</name>
<dbReference type="RefSeq" id="WP_344538382.1">
    <property type="nucleotide sequence ID" value="NZ_BAAATD010000001.1"/>
</dbReference>
<organism evidence="2 3">
    <name type="scientific">Actinomadura fulvescens</name>
    <dbReference type="NCBI Taxonomy" id="46160"/>
    <lineage>
        <taxon>Bacteria</taxon>
        <taxon>Bacillati</taxon>
        <taxon>Actinomycetota</taxon>
        <taxon>Actinomycetes</taxon>
        <taxon>Streptosporangiales</taxon>
        <taxon>Thermomonosporaceae</taxon>
        <taxon>Actinomadura</taxon>
    </lineage>
</organism>
<accession>A0ABN3PDW1</accession>
<keyword evidence="3" id="KW-1185">Reference proteome</keyword>
<keyword evidence="1" id="KW-0812">Transmembrane</keyword>
<feature type="transmembrane region" description="Helical" evidence="1">
    <location>
        <begin position="581"/>
        <end position="605"/>
    </location>
</feature>